<keyword evidence="4 6" id="KW-1133">Transmembrane helix</keyword>
<feature type="transmembrane region" description="Helical" evidence="6">
    <location>
        <begin position="402"/>
        <end position="421"/>
    </location>
</feature>
<accession>A0A6A0GTU4</accession>
<reference evidence="7" key="3">
    <citation type="submission" date="2019-06" db="EMBL/GenBank/DDBJ databases">
        <authorList>
            <person name="Poynton C."/>
            <person name="Hasenbein S."/>
            <person name="Benoit J.B."/>
            <person name="Sepulveda M.S."/>
            <person name="Poelchau M.F."/>
            <person name="Murali S.C."/>
            <person name="Chen S."/>
            <person name="Glastad K.M."/>
            <person name="Werren J.H."/>
            <person name="Vineis J.H."/>
            <person name="Bowen J.L."/>
            <person name="Friedrich M."/>
            <person name="Jones J."/>
            <person name="Robertson H.M."/>
            <person name="Feyereisen R."/>
            <person name="Mechler-Hickson A."/>
            <person name="Mathers N."/>
            <person name="Lee C.E."/>
            <person name="Colbourne J.K."/>
            <person name="Biales A."/>
            <person name="Johnston J.S."/>
            <person name="Wellborn G.A."/>
            <person name="Rosendale A.J."/>
            <person name="Cridge A.G."/>
            <person name="Munoz-Torres M.C."/>
            <person name="Bain P.A."/>
            <person name="Manny A.R."/>
            <person name="Major K.M."/>
            <person name="Lambert F.N."/>
            <person name="Vulpe C.D."/>
            <person name="Tuck P."/>
            <person name="Blalock B.J."/>
            <person name="Lin Y.-Y."/>
            <person name="Smith M.E."/>
            <person name="Ochoa-Acuna H."/>
            <person name="Chen M.-J.M."/>
            <person name="Childers C.P."/>
            <person name="Qu J."/>
            <person name="Dugan S."/>
            <person name="Lee S.L."/>
            <person name="Chao H."/>
            <person name="Dinh H."/>
            <person name="Han Y."/>
            <person name="Doddapaneni H."/>
            <person name="Worley K.C."/>
            <person name="Muzny D.M."/>
            <person name="Gibbs R.A."/>
            <person name="Richards S."/>
        </authorList>
    </citation>
    <scope>NUCLEOTIDE SEQUENCE</scope>
    <source>
        <strain evidence="7">HAZT.00-mixed</strain>
        <tissue evidence="7">Whole organism</tissue>
    </source>
</reference>
<protein>
    <submittedName>
        <fullName evidence="7">Gustatory receptor 9</fullName>
    </submittedName>
</protein>
<dbReference type="AlphaFoldDB" id="A0A6A0GTU4"/>
<evidence type="ECO:0000256" key="6">
    <source>
        <dbReference type="SAM" id="Phobius"/>
    </source>
</evidence>
<evidence type="ECO:0000256" key="5">
    <source>
        <dbReference type="ARBA" id="ARBA00023136"/>
    </source>
</evidence>
<dbReference type="GO" id="GO:0050909">
    <property type="term" value="P:sensory perception of taste"/>
    <property type="evidence" value="ECO:0007669"/>
    <property type="project" value="InterPro"/>
</dbReference>
<dbReference type="Pfam" id="PF08395">
    <property type="entry name" value="7tm_7"/>
    <property type="match status" value="1"/>
</dbReference>
<feature type="transmembrane region" description="Helical" evidence="6">
    <location>
        <begin position="322"/>
        <end position="343"/>
    </location>
</feature>
<evidence type="ECO:0000313" key="7">
    <source>
        <dbReference type="EMBL" id="KAA0188000.1"/>
    </source>
</evidence>
<feature type="transmembrane region" description="Helical" evidence="6">
    <location>
        <begin position="130"/>
        <end position="155"/>
    </location>
</feature>
<feature type="transmembrane region" description="Helical" evidence="6">
    <location>
        <begin position="167"/>
        <end position="188"/>
    </location>
</feature>
<organism evidence="7">
    <name type="scientific">Hyalella azteca</name>
    <name type="common">Amphipod</name>
    <dbReference type="NCBI Taxonomy" id="294128"/>
    <lineage>
        <taxon>Eukaryota</taxon>
        <taxon>Metazoa</taxon>
        <taxon>Ecdysozoa</taxon>
        <taxon>Arthropoda</taxon>
        <taxon>Crustacea</taxon>
        <taxon>Multicrustacea</taxon>
        <taxon>Malacostraca</taxon>
        <taxon>Eumalacostraca</taxon>
        <taxon>Peracarida</taxon>
        <taxon>Amphipoda</taxon>
        <taxon>Senticaudata</taxon>
        <taxon>Talitrida</taxon>
        <taxon>Talitroidea</taxon>
        <taxon>Hyalellidae</taxon>
        <taxon>Hyalella</taxon>
    </lineage>
</organism>
<dbReference type="EMBL" id="JQDR03014493">
    <property type="protein sequence ID" value="KAA0188000.1"/>
    <property type="molecule type" value="Genomic_DNA"/>
</dbReference>
<comment type="subcellular location">
    <subcellularLocation>
        <location evidence="1">Cell membrane</location>
        <topology evidence="1">Multi-pass membrane protein</topology>
    </subcellularLocation>
</comment>
<name>A0A6A0GTU4_HYAAZ</name>
<proteinExistence type="predicted"/>
<sequence length="438" mass="49929">MLLHSKVVAYFYFLLRLFGFFPFTWKPEIVNKINERKWKVKTNVEKSTAWEVWSFFIMVFTVTAMGVDIHYAMVNPRGAVLGFNTLVVAHMIYDIVTAVSTALLQIILWKQRMQVAHFIKFSDVMDVKIRFTNSSTILMALLVVIGLPLNCYLMITALRVDTNVVSLATMSIKIVWSSSLMLFIGIIYHNSMQFIGLQLEALFEPIKESYETSDGLQSYTSVVAGRRNKITKWPVITKKSNDVKTVSALVNQVTVADAEEEGPIIWDGTETENLRESILQLFHLNNMINIYSDSPMTVTMTNLIIWLLTSVFYVTLWKTLDISLRLLAILNLILTLAPLGYILNSTDCLRQQLKNLHWILTFLMNHRTHKDVHHKLEQLRSLLEQCPGFSVMGIFTMSRARSVDIFSFVATYIVILLQFSFTENRKSPSASSAPGVAG</sequence>
<dbReference type="Proteomes" id="UP000711488">
    <property type="component" value="Unassembled WGS sequence"/>
</dbReference>
<feature type="transmembrane region" description="Helical" evidence="6">
    <location>
        <begin position="87"/>
        <end position="109"/>
    </location>
</feature>
<dbReference type="InterPro" id="IPR013604">
    <property type="entry name" value="7TM_chemorcpt"/>
</dbReference>
<keyword evidence="3 6" id="KW-0812">Transmembrane</keyword>
<gene>
    <name evidence="7" type="ORF">HAZT_HAZT006569</name>
</gene>
<keyword evidence="2" id="KW-1003">Cell membrane</keyword>
<evidence type="ECO:0000256" key="4">
    <source>
        <dbReference type="ARBA" id="ARBA00022989"/>
    </source>
</evidence>
<feature type="transmembrane region" description="Helical" evidence="6">
    <location>
        <begin position="7"/>
        <end position="27"/>
    </location>
</feature>
<evidence type="ECO:0000256" key="1">
    <source>
        <dbReference type="ARBA" id="ARBA00004651"/>
    </source>
</evidence>
<comment type="caution">
    <text evidence="7">The sequence shown here is derived from an EMBL/GenBank/DDBJ whole genome shotgun (WGS) entry which is preliminary data.</text>
</comment>
<feature type="transmembrane region" description="Helical" evidence="6">
    <location>
        <begin position="48"/>
        <end position="67"/>
    </location>
</feature>
<keyword evidence="7" id="KW-0675">Receptor</keyword>
<feature type="transmembrane region" description="Helical" evidence="6">
    <location>
        <begin position="296"/>
        <end position="316"/>
    </location>
</feature>
<evidence type="ECO:0000256" key="3">
    <source>
        <dbReference type="ARBA" id="ARBA00022692"/>
    </source>
</evidence>
<reference evidence="7" key="1">
    <citation type="submission" date="2014-08" db="EMBL/GenBank/DDBJ databases">
        <authorList>
            <person name="Murali S."/>
            <person name="Richards S."/>
            <person name="Bandaranaike D."/>
            <person name="Bellair M."/>
            <person name="Blankenburg K."/>
            <person name="Chao H."/>
            <person name="Dinh H."/>
            <person name="Doddapaneni H."/>
            <person name="Dugan-Rocha S."/>
            <person name="Elkadiri S."/>
            <person name="Gnanaolivu R."/>
            <person name="Hughes D."/>
            <person name="Lee S."/>
            <person name="Li M."/>
            <person name="Ming W."/>
            <person name="Munidasa M."/>
            <person name="Muniz J."/>
            <person name="Nguyen L."/>
            <person name="Osuji N."/>
            <person name="Pu L.-L."/>
            <person name="Puazo M."/>
            <person name="Skinner E."/>
            <person name="Qu C."/>
            <person name="Quiroz J."/>
            <person name="Raj R."/>
            <person name="Weissenberger G."/>
            <person name="Xin Y."/>
            <person name="Zou X."/>
            <person name="Han Y."/>
            <person name="Worley K."/>
            <person name="Muzny D."/>
            <person name="Gibbs R."/>
        </authorList>
    </citation>
    <scope>NUCLEOTIDE SEQUENCE</scope>
    <source>
        <strain evidence="7">HAZT.00-mixed</strain>
        <tissue evidence="7">Whole organism</tissue>
    </source>
</reference>
<reference evidence="7" key="2">
    <citation type="journal article" date="2018" name="Environ. Sci. Technol.">
        <title>The Toxicogenome of Hyalella azteca: A Model for Sediment Ecotoxicology and Evolutionary Toxicology.</title>
        <authorList>
            <person name="Poynton H.C."/>
            <person name="Hasenbein S."/>
            <person name="Benoit J.B."/>
            <person name="Sepulveda M.S."/>
            <person name="Poelchau M.F."/>
            <person name="Hughes D.S.T."/>
            <person name="Murali S.C."/>
            <person name="Chen S."/>
            <person name="Glastad K.M."/>
            <person name="Goodisman M.A.D."/>
            <person name="Werren J.H."/>
            <person name="Vineis J.H."/>
            <person name="Bowen J.L."/>
            <person name="Friedrich M."/>
            <person name="Jones J."/>
            <person name="Robertson H.M."/>
            <person name="Feyereisen R."/>
            <person name="Mechler-Hickson A."/>
            <person name="Mathers N."/>
            <person name="Lee C.E."/>
            <person name="Colbourne J.K."/>
            <person name="Biales A."/>
            <person name="Johnston J.S."/>
            <person name="Wellborn G.A."/>
            <person name="Rosendale A.J."/>
            <person name="Cridge A.G."/>
            <person name="Munoz-Torres M.C."/>
            <person name="Bain P.A."/>
            <person name="Manny A.R."/>
            <person name="Major K.M."/>
            <person name="Lambert F.N."/>
            <person name="Vulpe C.D."/>
            <person name="Tuck P."/>
            <person name="Blalock B.J."/>
            <person name="Lin Y.Y."/>
            <person name="Smith M.E."/>
            <person name="Ochoa-Acuna H."/>
            <person name="Chen M.M."/>
            <person name="Childers C.P."/>
            <person name="Qu J."/>
            <person name="Dugan S."/>
            <person name="Lee S.L."/>
            <person name="Chao H."/>
            <person name="Dinh H."/>
            <person name="Han Y."/>
            <person name="Doddapaneni H."/>
            <person name="Worley K.C."/>
            <person name="Muzny D.M."/>
            <person name="Gibbs R.A."/>
            <person name="Richards S."/>
        </authorList>
    </citation>
    <scope>NUCLEOTIDE SEQUENCE</scope>
    <source>
        <strain evidence="7">HAZT.00-mixed</strain>
        <tissue evidence="7">Whole organism</tissue>
    </source>
</reference>
<evidence type="ECO:0000256" key="2">
    <source>
        <dbReference type="ARBA" id="ARBA00022475"/>
    </source>
</evidence>
<keyword evidence="5 6" id="KW-0472">Membrane</keyword>
<dbReference type="GO" id="GO:0005886">
    <property type="term" value="C:plasma membrane"/>
    <property type="evidence" value="ECO:0007669"/>
    <property type="project" value="UniProtKB-SubCell"/>
</dbReference>